<dbReference type="InterPro" id="IPR017943">
    <property type="entry name" value="Bactericidal_perm-incr_a/b_dom"/>
</dbReference>
<feature type="domain" description="Lipid-binding serum glycoprotein C-terminal" evidence="2">
    <location>
        <begin position="548"/>
        <end position="746"/>
    </location>
</feature>
<dbReference type="SMART" id="SM00329">
    <property type="entry name" value="BPI2"/>
    <property type="match status" value="1"/>
</dbReference>
<dbReference type="Pfam" id="PF01273">
    <property type="entry name" value="LBP_BPI_CETP"/>
    <property type="match status" value="1"/>
</dbReference>
<name>A0ABQ7X8M7_BRANA</name>
<feature type="non-terminal residue" evidence="3">
    <location>
        <position position="1"/>
    </location>
</feature>
<comment type="caution">
    <text evidence="3">The sequence shown here is derived from an EMBL/GenBank/DDBJ whole genome shotgun (WGS) entry which is preliminary data.</text>
</comment>
<dbReference type="SUPFAM" id="SSF81383">
    <property type="entry name" value="F-box domain"/>
    <property type="match status" value="1"/>
</dbReference>
<dbReference type="Pfam" id="PF02886">
    <property type="entry name" value="LBP_BPI_CETP_C"/>
    <property type="match status" value="1"/>
</dbReference>
<organism evidence="3 4">
    <name type="scientific">Brassica napus</name>
    <name type="common">Rape</name>
    <dbReference type="NCBI Taxonomy" id="3708"/>
    <lineage>
        <taxon>Eukaryota</taxon>
        <taxon>Viridiplantae</taxon>
        <taxon>Streptophyta</taxon>
        <taxon>Embryophyta</taxon>
        <taxon>Tracheophyta</taxon>
        <taxon>Spermatophyta</taxon>
        <taxon>Magnoliopsida</taxon>
        <taxon>eudicotyledons</taxon>
        <taxon>Gunneridae</taxon>
        <taxon>Pentapetalae</taxon>
        <taxon>rosids</taxon>
        <taxon>malvids</taxon>
        <taxon>Brassicales</taxon>
        <taxon>Brassicaceae</taxon>
        <taxon>Brassiceae</taxon>
        <taxon>Brassica</taxon>
    </lineage>
</organism>
<feature type="domain" description="Lipid-binding serum glycoprotein N-terminal" evidence="1">
    <location>
        <begin position="310"/>
        <end position="533"/>
    </location>
</feature>
<dbReference type="EMBL" id="JAGKQM010001154">
    <property type="protein sequence ID" value="KAH0852317.1"/>
    <property type="molecule type" value="Genomic_DNA"/>
</dbReference>
<protein>
    <submittedName>
        <fullName evidence="3">Uncharacterized protein</fullName>
    </submittedName>
</protein>
<reference evidence="3 4" key="1">
    <citation type="submission" date="2021-05" db="EMBL/GenBank/DDBJ databases">
        <title>Genome Assembly of Synthetic Allotetraploid Brassica napus Reveals Homoeologous Exchanges between Subgenomes.</title>
        <authorList>
            <person name="Davis J.T."/>
        </authorList>
    </citation>
    <scope>NUCLEOTIDE SEQUENCE [LARGE SCALE GENOMIC DNA]</scope>
    <source>
        <strain evidence="4">cv. Da-Ae</strain>
        <tissue evidence="3">Seedling</tissue>
    </source>
</reference>
<accession>A0ABQ7X8M7</accession>
<dbReference type="SMART" id="SM00328">
    <property type="entry name" value="BPI1"/>
    <property type="match status" value="1"/>
</dbReference>
<evidence type="ECO:0000313" key="4">
    <source>
        <dbReference type="Proteomes" id="UP000824890"/>
    </source>
</evidence>
<evidence type="ECO:0000259" key="1">
    <source>
        <dbReference type="SMART" id="SM00328"/>
    </source>
</evidence>
<sequence length="751" mass="82970">ATSSLLSRTLVSFFSRDFLTSVNQIDTIISFTIAKMSMNRNKDKVVLTIKDDSPFSYLQEDVLVEILIRVPISDWEHISSVRKQWADLFRGEGLWQAALNRAYPLASKTQRWTGPIRQGSSKRRFMALYISKNILGVETDIDEMLGHIYLFLKDQLQLSTAPASGVLHGTMIDQLIVSGKSKEEADELVTKIWLALLDNIEDTKHTFLVLKSIAQEYDGFLPYPYSRPIKVQWKVFEKLFVDFRDLLVLRLNRNRQEEVSDITSSLLATNPNFFKKMILTKVITFLALFVLSISPSLAQAKDGGHVSLLVSETGLDLAKDFLIHKVISTTLPLQLPEIEKKVKIPLIGKVQMGLTNIKIYAVDVRSSRVETGGDGIVLSVSGATADVSMDWSYAYKASFFHIADHGVASVKVKGMDLRTTVSLVGENGSLKIASRDSDCKVKSIGIHINGGASWLYQGVVDAFEKKIISTVEETVSNKILEKMKKLDAKLQSLPKEGKIDDNVAVNLTFTGSPVLDDSSVEVGINGLFMANGDGGKKVSGSISPFLTPRVKRMVGISIEEEVFNSATLVYFIAKRMHVDIQETKNGSALSTSDWKLILPELYKQYPNVKMMLNMTVTSPPAVNITKNGIDAIIDLEISIDVQNSGAVLSVARISVVLDVGGTAEIAANNLAGSLRLKGFNATMTWSKLGDLQANYIQDVVSTILESLFLPYVNTRLMRGFPLPFTHGFKIKNTEIVYVENGVMVCSDVAFG</sequence>
<dbReference type="InterPro" id="IPR036047">
    <property type="entry name" value="F-box-like_dom_sf"/>
</dbReference>
<dbReference type="SUPFAM" id="SSF55394">
    <property type="entry name" value="Bactericidal permeability-increasing protein, BPI"/>
    <property type="match status" value="2"/>
</dbReference>
<dbReference type="InterPro" id="IPR017942">
    <property type="entry name" value="Lipid-bd_serum_glycop_N"/>
</dbReference>
<dbReference type="InterPro" id="IPR045897">
    <property type="entry name" value="BPI/LBP_pln"/>
</dbReference>
<evidence type="ECO:0000259" key="2">
    <source>
        <dbReference type="SMART" id="SM00329"/>
    </source>
</evidence>
<keyword evidence="4" id="KW-1185">Reference proteome</keyword>
<dbReference type="PANTHER" id="PTHR46801:SF2">
    <property type="entry name" value="LIPOPOLYSACCHARIDE-BINDING PROTEIN"/>
    <property type="match status" value="1"/>
</dbReference>
<dbReference type="InterPro" id="IPR001124">
    <property type="entry name" value="Lipid-bd_serum_glycop_C"/>
</dbReference>
<proteinExistence type="predicted"/>
<gene>
    <name evidence="3" type="ORF">HID58_090878</name>
</gene>
<dbReference type="Gene3D" id="3.15.10.10">
    <property type="entry name" value="Bactericidal permeability-increasing protein, domain 1"/>
    <property type="match status" value="1"/>
</dbReference>
<dbReference type="CDD" id="cd00025">
    <property type="entry name" value="BPI1"/>
    <property type="match status" value="1"/>
</dbReference>
<evidence type="ECO:0000313" key="3">
    <source>
        <dbReference type="EMBL" id="KAH0852317.1"/>
    </source>
</evidence>
<dbReference type="Gene3D" id="3.15.20.10">
    <property type="entry name" value="Bactericidal permeability-increasing protein, domain 2"/>
    <property type="match status" value="1"/>
</dbReference>
<dbReference type="Proteomes" id="UP000824890">
    <property type="component" value="Unassembled WGS sequence"/>
</dbReference>
<dbReference type="PANTHER" id="PTHR46801">
    <property type="entry name" value="OS06G0309200 PROTEIN"/>
    <property type="match status" value="1"/>
</dbReference>